<reference evidence="2" key="1">
    <citation type="journal article" date="2014" name="Nat. Genet.">
        <title>Genome of the human hookworm Necator americanus.</title>
        <authorList>
            <person name="Tang Y.T."/>
            <person name="Gao X."/>
            <person name="Rosa B.A."/>
            <person name="Abubucker S."/>
            <person name="Hallsworth-Pepin K."/>
            <person name="Martin J."/>
            <person name="Tyagi R."/>
            <person name="Heizer E."/>
            <person name="Zhang X."/>
            <person name="Bhonagiri-Palsikar V."/>
            <person name="Minx P."/>
            <person name="Warren W.C."/>
            <person name="Wang Q."/>
            <person name="Zhan B."/>
            <person name="Hotez P.J."/>
            <person name="Sternberg P.W."/>
            <person name="Dougall A."/>
            <person name="Gaze S.T."/>
            <person name="Mulvenna J."/>
            <person name="Sotillo J."/>
            <person name="Ranganathan S."/>
            <person name="Rabelo E.M."/>
            <person name="Wilson R.K."/>
            <person name="Felgner P.L."/>
            <person name="Bethony J."/>
            <person name="Hawdon J.M."/>
            <person name="Gasser R.B."/>
            <person name="Loukas A."/>
            <person name="Mitreva M."/>
        </authorList>
    </citation>
    <scope>NUCLEOTIDE SEQUENCE [LARGE SCALE GENOMIC DNA]</scope>
</reference>
<proteinExistence type="predicted"/>
<gene>
    <name evidence="1" type="ORF">NECAME_00946</name>
</gene>
<sequence length="69" mass="8241">MYCIHIWKSSGNTTLKQLFMFDLYMKENVTYVMLTIHIRYGNLNDYDIRADDLKDLAEIAGFEEKNLWS</sequence>
<accession>W2SRF7</accession>
<dbReference type="KEGG" id="nai:NECAME_00946"/>
<dbReference type="Proteomes" id="UP000053676">
    <property type="component" value="Unassembled WGS sequence"/>
</dbReference>
<name>W2SRF7_NECAM</name>
<evidence type="ECO:0000313" key="2">
    <source>
        <dbReference type="Proteomes" id="UP000053676"/>
    </source>
</evidence>
<dbReference type="EMBL" id="KI668838">
    <property type="protein sequence ID" value="ETN71257.1"/>
    <property type="molecule type" value="Genomic_DNA"/>
</dbReference>
<dbReference type="AlphaFoldDB" id="W2SRF7"/>
<keyword evidence="2" id="KW-1185">Reference proteome</keyword>
<organism evidence="1 2">
    <name type="scientific">Necator americanus</name>
    <name type="common">Human hookworm</name>
    <dbReference type="NCBI Taxonomy" id="51031"/>
    <lineage>
        <taxon>Eukaryota</taxon>
        <taxon>Metazoa</taxon>
        <taxon>Ecdysozoa</taxon>
        <taxon>Nematoda</taxon>
        <taxon>Chromadorea</taxon>
        <taxon>Rhabditida</taxon>
        <taxon>Rhabditina</taxon>
        <taxon>Rhabditomorpha</taxon>
        <taxon>Strongyloidea</taxon>
        <taxon>Ancylostomatidae</taxon>
        <taxon>Bunostominae</taxon>
        <taxon>Necator</taxon>
    </lineage>
</organism>
<evidence type="ECO:0000313" key="1">
    <source>
        <dbReference type="EMBL" id="ETN71257.1"/>
    </source>
</evidence>
<protein>
    <submittedName>
        <fullName evidence="1">Uncharacterized protein</fullName>
    </submittedName>
</protein>